<dbReference type="AlphaFoldDB" id="A0A6N3GDB7"/>
<feature type="transmembrane region" description="Helical" evidence="1">
    <location>
        <begin position="35"/>
        <end position="55"/>
    </location>
</feature>
<evidence type="ECO:0000313" key="2">
    <source>
        <dbReference type="EMBL" id="VYU62033.1"/>
    </source>
</evidence>
<sequence length="78" mass="9834">MCKDSFFYRKVADFRIKSYICKNEKYLNDYIMETCHWVLVGWLIFDLLVFIWAWWDNLYYSHDMKNKFKRLKETLTEE</sequence>
<organism evidence="2">
    <name type="scientific">Paraprevotella clara</name>
    <dbReference type="NCBI Taxonomy" id="454154"/>
    <lineage>
        <taxon>Bacteria</taxon>
        <taxon>Pseudomonadati</taxon>
        <taxon>Bacteroidota</taxon>
        <taxon>Bacteroidia</taxon>
        <taxon>Bacteroidales</taxon>
        <taxon>Prevotellaceae</taxon>
        <taxon>Paraprevotella</taxon>
    </lineage>
</organism>
<evidence type="ECO:0000256" key="1">
    <source>
        <dbReference type="SAM" id="Phobius"/>
    </source>
</evidence>
<keyword evidence="1" id="KW-0812">Transmembrane</keyword>
<accession>A0A6N3GDB7</accession>
<keyword evidence="1" id="KW-0472">Membrane</keyword>
<reference evidence="2" key="1">
    <citation type="submission" date="2019-11" db="EMBL/GenBank/DDBJ databases">
        <authorList>
            <person name="Feng L."/>
        </authorList>
    </citation>
    <scope>NUCLEOTIDE SEQUENCE</scope>
    <source>
        <strain evidence="2">PclaraLFYP37</strain>
    </source>
</reference>
<name>A0A6N3GDB7_9BACT</name>
<dbReference type="EMBL" id="CACRUT010000028">
    <property type="protein sequence ID" value="VYU62033.1"/>
    <property type="molecule type" value="Genomic_DNA"/>
</dbReference>
<keyword evidence="1" id="KW-1133">Transmembrane helix</keyword>
<proteinExistence type="predicted"/>
<protein>
    <submittedName>
        <fullName evidence="2">Uncharacterized protein</fullName>
    </submittedName>
</protein>
<gene>
    <name evidence="2" type="ORF">PCLFYP37_03341</name>
</gene>